<evidence type="ECO:0000256" key="2">
    <source>
        <dbReference type="SAM" id="MobiDB-lite"/>
    </source>
</evidence>
<dbReference type="OrthoDB" id="431378at2759"/>
<comment type="similarity">
    <text evidence="1">Belongs to the PA-PLA1 family.</text>
</comment>
<feature type="compositionally biased region" description="Polar residues" evidence="2">
    <location>
        <begin position="728"/>
        <end position="738"/>
    </location>
</feature>
<sequence>MIHETQTNLNNISLLSSKLVEISETIQTSAVRHPQVRWFYKNVTEKRWTPFAGCDSLNLEVEYTTQLRKSHGALNISWPSDLDFCLTREQHHCGERFSTPVGNSEGTRVSVMGGLFDVDLENRTCTPVYWTADKQPVSVLRGTWFRDLGTGIFEPLEDEAMVQQLEVEYSRHYLKNDSKMTALESDSVNPNNKSGDLKSNAHLTRRMLQSVASAPMLFDDCTSASDVNCAANQSCDKRADSVFPLTVSTGSSSVDAKRKLPQHTVRFLDCHVDFYGPEEVYLYQDSTTLYIRQKLGMQKGYIIVFSVDLLSSLCSHLSDTSSCNHGAHLNLFSKINKLELYFHSYSLRESCAKLKAKYFGAPEYAGERVEFLPVEWRSSLQLDGDTVDSITPVHVRGLRTTLNSSAMDIMYYTSPLYRAEISASLLTELNRLYAMFCLRNPLFESRGGRVSVIAHSLGCVLIYDLITGWSQPVYNPTSPMRNRRSPKSDLPTSECQENTGTDRQMRTSTTDFTHSSRISKGSVALGRDMSSQKLHRLAQLSLQLEAARTDSSRPHSPPSATTTAATAPDVTCSYFTTNSLLFKDNLENFFCLGSPLSVFLTLRGIRPGAYVTQDNVLPRRLCPRIFNIYHPADPVPRPPAQDVGSPQLAVTKLDHQDCDSLSTNRLSFNSEICRNSLASRVLGFFTRSAVELSSPSTLRSDDNHSKQTVDNTAVESSQAVPDGDVVSNPVNHSPSEFQNDSLESVVNFDVTNGGNIFATSEDMGASDNNTLNEDQLEVHLTDDSLQLEHRLDYQLCASRYENFYISILTSHTSYWSNADVGLFILTHLFRSAKPVSPAGPCNSSNLSVANRF</sequence>
<feature type="compositionally biased region" description="Polar residues" evidence="2">
    <location>
        <begin position="708"/>
        <end position="719"/>
    </location>
</feature>
<dbReference type="PANTHER" id="PTHR23509:SF48">
    <property type="entry name" value="INTRACELLULAR PHOSPHOLIPASE A1"/>
    <property type="match status" value="1"/>
</dbReference>
<proteinExistence type="inferred from homology"/>
<feature type="compositionally biased region" description="Polar residues" evidence="2">
    <location>
        <begin position="490"/>
        <end position="514"/>
    </location>
</feature>
<dbReference type="InterPro" id="IPR058055">
    <property type="entry name" value="PA-PLA1"/>
</dbReference>
<reference evidence="4" key="1">
    <citation type="submission" date="2019-05" db="EMBL/GenBank/DDBJ databases">
        <title>Annotation for the trematode Paragonimus heterotremus.</title>
        <authorList>
            <person name="Choi Y.-J."/>
        </authorList>
    </citation>
    <scope>NUCLEOTIDE SEQUENCE</scope>
    <source>
        <strain evidence="4">LC</strain>
    </source>
</reference>
<evidence type="ECO:0000259" key="3">
    <source>
        <dbReference type="PROSITE" id="PS51043"/>
    </source>
</evidence>
<dbReference type="PROSITE" id="PS51043">
    <property type="entry name" value="DDHD"/>
    <property type="match status" value="1"/>
</dbReference>
<comment type="caution">
    <text evidence="4">The sequence shown here is derived from an EMBL/GenBank/DDBJ whole genome shotgun (WGS) entry which is preliminary data.</text>
</comment>
<feature type="region of interest" description="Disordered" evidence="2">
    <location>
        <begin position="546"/>
        <end position="565"/>
    </location>
</feature>
<protein>
    <recommendedName>
        <fullName evidence="3">DDHD domain-containing protein</fullName>
    </recommendedName>
</protein>
<dbReference type="EMBL" id="LUCH01000836">
    <property type="protein sequence ID" value="KAF5404213.1"/>
    <property type="molecule type" value="Genomic_DNA"/>
</dbReference>
<dbReference type="InterPro" id="IPR004177">
    <property type="entry name" value="DDHD_dom"/>
</dbReference>
<evidence type="ECO:0000256" key="1">
    <source>
        <dbReference type="ARBA" id="ARBA00038464"/>
    </source>
</evidence>
<dbReference type="GO" id="GO:0046872">
    <property type="term" value="F:metal ion binding"/>
    <property type="evidence" value="ECO:0007669"/>
    <property type="project" value="InterPro"/>
</dbReference>
<feature type="region of interest" description="Disordered" evidence="2">
    <location>
        <begin position="695"/>
        <end position="738"/>
    </location>
</feature>
<evidence type="ECO:0000313" key="5">
    <source>
        <dbReference type="Proteomes" id="UP000748531"/>
    </source>
</evidence>
<gene>
    <name evidence="4" type="ORF">PHET_01896</name>
</gene>
<dbReference type="GO" id="GO:0004620">
    <property type="term" value="F:phospholipase activity"/>
    <property type="evidence" value="ECO:0007669"/>
    <property type="project" value="TreeGrafter"/>
</dbReference>
<dbReference type="GO" id="GO:0005737">
    <property type="term" value="C:cytoplasm"/>
    <property type="evidence" value="ECO:0007669"/>
    <property type="project" value="TreeGrafter"/>
</dbReference>
<feature type="domain" description="DDHD" evidence="3">
    <location>
        <begin position="582"/>
        <end position="830"/>
    </location>
</feature>
<organism evidence="4 5">
    <name type="scientific">Paragonimus heterotremus</name>
    <dbReference type="NCBI Taxonomy" id="100268"/>
    <lineage>
        <taxon>Eukaryota</taxon>
        <taxon>Metazoa</taxon>
        <taxon>Spiralia</taxon>
        <taxon>Lophotrochozoa</taxon>
        <taxon>Platyhelminthes</taxon>
        <taxon>Trematoda</taxon>
        <taxon>Digenea</taxon>
        <taxon>Plagiorchiida</taxon>
        <taxon>Troglotremata</taxon>
        <taxon>Troglotrematidae</taxon>
        <taxon>Paragonimus</taxon>
    </lineage>
</organism>
<name>A0A8J4WIS2_9TREM</name>
<feature type="region of interest" description="Disordered" evidence="2">
    <location>
        <begin position="474"/>
        <end position="514"/>
    </location>
</feature>
<dbReference type="PANTHER" id="PTHR23509">
    <property type="entry name" value="PA-PL1 PHOSPHOLIPASE FAMILY"/>
    <property type="match status" value="1"/>
</dbReference>
<dbReference type="AlphaFoldDB" id="A0A8J4WIS2"/>
<dbReference type="Proteomes" id="UP000748531">
    <property type="component" value="Unassembled WGS sequence"/>
</dbReference>
<evidence type="ECO:0000313" key="4">
    <source>
        <dbReference type="EMBL" id="KAF5404213.1"/>
    </source>
</evidence>
<keyword evidence="5" id="KW-1185">Reference proteome</keyword>
<dbReference type="SMART" id="SM01127">
    <property type="entry name" value="DDHD"/>
    <property type="match status" value="1"/>
</dbReference>
<accession>A0A8J4WIS2</accession>
<dbReference type="Pfam" id="PF02862">
    <property type="entry name" value="DDHD"/>
    <property type="match status" value="2"/>
</dbReference>